<dbReference type="HOGENOM" id="CLU_1127215_0_0_5"/>
<gene>
    <name evidence="1" type="ORF">HMPREF9696_03005</name>
</gene>
<comment type="caution">
    <text evidence="1">The sequence shown here is derived from an EMBL/GenBank/DDBJ whole genome shotgun (WGS) entry which is preliminary data.</text>
</comment>
<accession>K8P2G0</accession>
<organism evidence="1 2">
    <name type="scientific">Afipia clevelandensis ATCC 49720</name>
    <dbReference type="NCBI Taxonomy" id="883079"/>
    <lineage>
        <taxon>Bacteria</taxon>
        <taxon>Pseudomonadati</taxon>
        <taxon>Pseudomonadota</taxon>
        <taxon>Alphaproteobacteria</taxon>
        <taxon>Hyphomicrobiales</taxon>
        <taxon>Nitrobacteraceae</taxon>
        <taxon>Afipia</taxon>
    </lineage>
</organism>
<protein>
    <submittedName>
        <fullName evidence="1">Uncharacterized protein</fullName>
    </submittedName>
</protein>
<dbReference type="AlphaFoldDB" id="K8P2G0"/>
<dbReference type="Proteomes" id="UP000001095">
    <property type="component" value="Unassembled WGS sequence"/>
</dbReference>
<reference evidence="1 2" key="1">
    <citation type="submission" date="2012-04" db="EMBL/GenBank/DDBJ databases">
        <title>The Genome Sequence of Afipia clevelandensis ATCC 49720.</title>
        <authorList>
            <consortium name="The Broad Institute Genome Sequencing Platform"/>
            <person name="Earl A."/>
            <person name="Ward D."/>
            <person name="Feldgarden M."/>
            <person name="Gevers D."/>
            <person name="Huys G."/>
            <person name="Walker B."/>
            <person name="Young S.K."/>
            <person name="Zeng Q."/>
            <person name="Gargeya S."/>
            <person name="Fitzgerald M."/>
            <person name="Haas B."/>
            <person name="Abouelleil A."/>
            <person name="Alvarado L."/>
            <person name="Arachchi H.M."/>
            <person name="Berlin A."/>
            <person name="Chapman S.B."/>
            <person name="Goldberg J."/>
            <person name="Griggs A."/>
            <person name="Gujja S."/>
            <person name="Hansen M."/>
            <person name="Howarth C."/>
            <person name="Imamovic A."/>
            <person name="Larimer J."/>
            <person name="McCowen C."/>
            <person name="Montmayeur A."/>
            <person name="Murphy C."/>
            <person name="Neiman D."/>
            <person name="Pearson M."/>
            <person name="Priest M."/>
            <person name="Roberts A."/>
            <person name="Saif S."/>
            <person name="Shea T."/>
            <person name="Sisk P."/>
            <person name="Sykes S."/>
            <person name="Wortman J."/>
            <person name="Nusbaum C."/>
            <person name="Birren B."/>
        </authorList>
    </citation>
    <scope>NUCLEOTIDE SEQUENCE [LARGE SCALE GENOMIC DNA]</scope>
    <source>
        <strain evidence="1 2">ATCC 49720</strain>
    </source>
</reference>
<dbReference type="RefSeq" id="WP_002713875.1">
    <property type="nucleotide sequence ID" value="NZ_KB375281.1"/>
</dbReference>
<sequence>MTIFQLTPQQIEQFANEPEVDMGVQVGIQGDGTPLVVESGRIAVLYDDDSAEQLNLFYELVGVGRDGAFSAEEYGQRLEAWVSRLRPCPPITPMAALAAWSILPFIHMGPRYPLPATPWRPSYVYGHLPFKGLCGGQDVFYRYEQFSKSQRIDRASNRIVKPETYAAPASEKPFTPTGLSAVGRFALPKLLPACWRYELTPVRGTLVYYGASVPLYGQSGGAVEVMFPHPFDNHGNIPAATVLPIL</sequence>
<dbReference type="OrthoDB" id="2048906at2"/>
<name>K8P2G0_9BRAD</name>
<keyword evidence="2" id="KW-1185">Reference proteome</keyword>
<dbReference type="EMBL" id="AGWY01000012">
    <property type="protein sequence ID" value="EKS33885.1"/>
    <property type="molecule type" value="Genomic_DNA"/>
</dbReference>
<evidence type="ECO:0000313" key="2">
    <source>
        <dbReference type="Proteomes" id="UP000001095"/>
    </source>
</evidence>
<evidence type="ECO:0000313" key="1">
    <source>
        <dbReference type="EMBL" id="EKS33885.1"/>
    </source>
</evidence>
<proteinExistence type="predicted"/>